<reference evidence="1 2" key="1">
    <citation type="submission" date="2019-02" db="EMBL/GenBank/DDBJ databases">
        <title>Genome sequencing of the rare red list fungi Antrodiella citrinella (Flaviporus citrinellus).</title>
        <authorList>
            <person name="Buettner E."/>
            <person name="Kellner H."/>
        </authorList>
    </citation>
    <scope>NUCLEOTIDE SEQUENCE [LARGE SCALE GENOMIC DNA]</scope>
    <source>
        <strain evidence="1 2">DSM 108506</strain>
    </source>
</reference>
<dbReference type="Gene3D" id="3.30.160.20">
    <property type="match status" value="1"/>
</dbReference>
<evidence type="ECO:0000313" key="2">
    <source>
        <dbReference type="Proteomes" id="UP000308730"/>
    </source>
</evidence>
<dbReference type="EMBL" id="SGPM01000164">
    <property type="protein sequence ID" value="THH28665.1"/>
    <property type="molecule type" value="Genomic_DNA"/>
</dbReference>
<accession>A0A4S4MS72</accession>
<comment type="caution">
    <text evidence="1">The sequence shown here is derived from an EMBL/GenBank/DDBJ whole genome shotgun (WGS) entry which is preliminary data.</text>
</comment>
<dbReference type="AlphaFoldDB" id="A0A4S4MS72"/>
<organism evidence="1 2">
    <name type="scientific">Antrodiella citrinella</name>
    <dbReference type="NCBI Taxonomy" id="2447956"/>
    <lineage>
        <taxon>Eukaryota</taxon>
        <taxon>Fungi</taxon>
        <taxon>Dikarya</taxon>
        <taxon>Basidiomycota</taxon>
        <taxon>Agaricomycotina</taxon>
        <taxon>Agaricomycetes</taxon>
        <taxon>Polyporales</taxon>
        <taxon>Steccherinaceae</taxon>
        <taxon>Antrodiella</taxon>
    </lineage>
</organism>
<evidence type="ECO:0000313" key="1">
    <source>
        <dbReference type="EMBL" id="THH28665.1"/>
    </source>
</evidence>
<name>A0A4S4MS72_9APHY</name>
<gene>
    <name evidence="1" type="ORF">EUX98_g5516</name>
</gene>
<dbReference type="Proteomes" id="UP000308730">
    <property type="component" value="Unassembled WGS sequence"/>
</dbReference>
<evidence type="ECO:0008006" key="3">
    <source>
        <dbReference type="Google" id="ProtNLM"/>
    </source>
</evidence>
<proteinExistence type="predicted"/>
<sequence length="91" mass="10563">MSNTQGGISTRWRLRLNNLLQRSYGARALVWETTFVGTRQDGHWEATAYIREIPYGRATARHAEQAMEDAAHEAYYQLYEQLADVLEERSD</sequence>
<protein>
    <recommendedName>
        <fullName evidence="3">DRBM domain-containing protein</fullName>
    </recommendedName>
</protein>
<keyword evidence="2" id="KW-1185">Reference proteome</keyword>
<dbReference type="SUPFAM" id="SSF54768">
    <property type="entry name" value="dsRNA-binding domain-like"/>
    <property type="match status" value="1"/>
</dbReference>